<dbReference type="PANTHER" id="PTHR43156:SF2">
    <property type="entry name" value="STAGE II SPORULATION PROTEIN E"/>
    <property type="match status" value="1"/>
</dbReference>
<keyword evidence="6" id="KW-1185">Reference proteome</keyword>
<feature type="compositionally biased region" description="Pro residues" evidence="2">
    <location>
        <begin position="27"/>
        <end position="40"/>
    </location>
</feature>
<feature type="transmembrane region" description="Helical" evidence="3">
    <location>
        <begin position="127"/>
        <end position="144"/>
    </location>
</feature>
<protein>
    <submittedName>
        <fullName evidence="5">SpoIIE family protein phosphatase</fullName>
    </submittedName>
</protein>
<evidence type="ECO:0000256" key="2">
    <source>
        <dbReference type="SAM" id="MobiDB-lite"/>
    </source>
</evidence>
<keyword evidence="3" id="KW-1133">Transmembrane helix</keyword>
<feature type="region of interest" description="Disordered" evidence="2">
    <location>
        <begin position="1"/>
        <end position="57"/>
    </location>
</feature>
<dbReference type="SMART" id="SM00331">
    <property type="entry name" value="PP2C_SIG"/>
    <property type="match status" value="1"/>
</dbReference>
<gene>
    <name evidence="5" type="ORF">LR394_04790</name>
</gene>
<dbReference type="AlphaFoldDB" id="A0A9X1N827"/>
<accession>A0A9X1N827</accession>
<evidence type="ECO:0000256" key="1">
    <source>
        <dbReference type="ARBA" id="ARBA00022801"/>
    </source>
</evidence>
<keyword evidence="3" id="KW-0472">Membrane</keyword>
<evidence type="ECO:0000256" key="3">
    <source>
        <dbReference type="SAM" id="Phobius"/>
    </source>
</evidence>
<comment type="caution">
    <text evidence="5">The sequence shown here is derived from an EMBL/GenBank/DDBJ whole genome shotgun (WGS) entry which is preliminary data.</text>
</comment>
<reference evidence="5" key="1">
    <citation type="submission" date="2021-11" db="EMBL/GenBank/DDBJ databases">
        <title>Streptomyces corallinus and Kineosporia corallina sp. nov., two new coral-derived marine actinobacteria.</title>
        <authorList>
            <person name="Buangrab K."/>
            <person name="Sutthacheep M."/>
            <person name="Yeemin T."/>
            <person name="Harunari E."/>
            <person name="Igarashi Y."/>
            <person name="Sripreechasak P."/>
            <person name="Kanchanasin P."/>
            <person name="Tanasupawat S."/>
            <person name="Phongsopitanun W."/>
        </authorList>
    </citation>
    <scope>NUCLEOTIDE SEQUENCE</scope>
    <source>
        <strain evidence="5">JCM 31032</strain>
    </source>
</reference>
<feature type="transmembrane region" description="Helical" evidence="3">
    <location>
        <begin position="172"/>
        <end position="190"/>
    </location>
</feature>
<dbReference type="RefSeq" id="WP_231439129.1">
    <property type="nucleotide sequence ID" value="NZ_JAJOMB010000002.1"/>
</dbReference>
<keyword evidence="3" id="KW-0812">Transmembrane</keyword>
<evidence type="ECO:0000313" key="6">
    <source>
        <dbReference type="Proteomes" id="UP001138997"/>
    </source>
</evidence>
<dbReference type="InterPro" id="IPR036457">
    <property type="entry name" value="PPM-type-like_dom_sf"/>
</dbReference>
<dbReference type="InterPro" id="IPR052016">
    <property type="entry name" value="Bact_Sigma-Reg"/>
</dbReference>
<keyword evidence="1" id="KW-0378">Hydrolase</keyword>
<feature type="transmembrane region" description="Helical" evidence="3">
    <location>
        <begin position="149"/>
        <end position="166"/>
    </location>
</feature>
<feature type="domain" description="PPM-type phosphatase" evidence="4">
    <location>
        <begin position="228"/>
        <end position="446"/>
    </location>
</feature>
<dbReference type="PANTHER" id="PTHR43156">
    <property type="entry name" value="STAGE II SPORULATION PROTEIN E-RELATED"/>
    <property type="match status" value="1"/>
</dbReference>
<sequence>MATLNHGSPRLPGPRFSGDPELSGDPAPGPELPAPTPTPAHGPERPTKGAVRIPAPRGADVTAAPERVLLDELRGLLGQVLGRRGRKAARRARRWVDQGTSPGPGRIWLNIVSALSFALVAQHAPGFLPAACVGLFLILGSAVVRPRHLVRDAALIGAIVTVVLALTGQQFWSLVPVTGVCLGAVLVGWVQRRERDAADSGLRDASTANAVLIDLRNEMLIRSVEPHLPQGWRFDTDLRPAFGDSFSGDFLVTAQPRPDELEVVLVDVSGNGYQAGARALLLAGAMGALLDAVPSSGLLSAANQHVVRLGTQLGTEEAFATAVHVSVDLDTGVFCVTGAGHPPVAHYHAGSGRWDVLDGEQGPALGVLEDAVYPKIVGRLDRGDALMLFTDGLVESRRLDVGRGIDRLVGRADPLIARGVESAAARITSAIRTEEGDDRALVILRRG</sequence>
<dbReference type="Gene3D" id="3.60.40.10">
    <property type="entry name" value="PPM-type phosphatase domain"/>
    <property type="match status" value="1"/>
</dbReference>
<proteinExistence type="predicted"/>
<dbReference type="Pfam" id="PF07228">
    <property type="entry name" value="SpoIIE"/>
    <property type="match status" value="1"/>
</dbReference>
<dbReference type="EMBL" id="JAJOMB010000002">
    <property type="protein sequence ID" value="MCD5310202.1"/>
    <property type="molecule type" value="Genomic_DNA"/>
</dbReference>
<name>A0A9X1N827_9ACTN</name>
<dbReference type="Proteomes" id="UP001138997">
    <property type="component" value="Unassembled WGS sequence"/>
</dbReference>
<organism evidence="5 6">
    <name type="scientific">Kineosporia babensis</name>
    <dbReference type="NCBI Taxonomy" id="499548"/>
    <lineage>
        <taxon>Bacteria</taxon>
        <taxon>Bacillati</taxon>
        <taxon>Actinomycetota</taxon>
        <taxon>Actinomycetes</taxon>
        <taxon>Kineosporiales</taxon>
        <taxon>Kineosporiaceae</taxon>
        <taxon>Kineosporia</taxon>
    </lineage>
</organism>
<evidence type="ECO:0000259" key="4">
    <source>
        <dbReference type="SMART" id="SM00331"/>
    </source>
</evidence>
<dbReference type="InterPro" id="IPR001932">
    <property type="entry name" value="PPM-type_phosphatase-like_dom"/>
</dbReference>
<evidence type="ECO:0000313" key="5">
    <source>
        <dbReference type="EMBL" id="MCD5310202.1"/>
    </source>
</evidence>
<dbReference type="GO" id="GO:0016791">
    <property type="term" value="F:phosphatase activity"/>
    <property type="evidence" value="ECO:0007669"/>
    <property type="project" value="TreeGrafter"/>
</dbReference>